<organism evidence="4 5">
    <name type="scientific">Candidatus Nephthysia bennettiae</name>
    <dbReference type="NCBI Taxonomy" id="3127016"/>
    <lineage>
        <taxon>Bacteria</taxon>
        <taxon>Bacillati</taxon>
        <taxon>Candidatus Dormiibacterota</taxon>
        <taxon>Candidatus Dormibacteria</taxon>
        <taxon>Candidatus Dormibacterales</taxon>
        <taxon>Candidatus Dormibacteraceae</taxon>
        <taxon>Candidatus Nephthysia</taxon>
    </lineage>
</organism>
<dbReference type="AlphaFoldDB" id="A0A934K9Q6"/>
<dbReference type="GO" id="GO:0005524">
    <property type="term" value="F:ATP binding"/>
    <property type="evidence" value="ECO:0007669"/>
    <property type="project" value="UniProtKB-KW"/>
</dbReference>
<proteinExistence type="predicted"/>
<gene>
    <name evidence="4" type="ORF">JF922_25540</name>
</gene>
<accession>A0A934K9Q6</accession>
<evidence type="ECO:0000256" key="2">
    <source>
        <dbReference type="PIRSR" id="PIRSR640198-2"/>
    </source>
</evidence>
<dbReference type="InterPro" id="IPR003812">
    <property type="entry name" value="Fido"/>
</dbReference>
<evidence type="ECO:0000313" key="5">
    <source>
        <dbReference type="Proteomes" id="UP000612893"/>
    </source>
</evidence>
<dbReference type="InterPro" id="IPR036597">
    <property type="entry name" value="Fido-like_dom_sf"/>
</dbReference>
<dbReference type="PANTHER" id="PTHR13504:SF38">
    <property type="entry name" value="FIDO DOMAIN-CONTAINING PROTEIN"/>
    <property type="match status" value="1"/>
</dbReference>
<evidence type="ECO:0000313" key="4">
    <source>
        <dbReference type="EMBL" id="MBJ7601424.1"/>
    </source>
</evidence>
<dbReference type="InterPro" id="IPR040198">
    <property type="entry name" value="Fido_containing"/>
</dbReference>
<protein>
    <submittedName>
        <fullName evidence="4">Fic family protein</fullName>
    </submittedName>
</protein>
<dbReference type="PROSITE" id="PS51459">
    <property type="entry name" value="FIDO"/>
    <property type="match status" value="1"/>
</dbReference>
<name>A0A934K9Q6_9BACT</name>
<feature type="binding site" evidence="2">
    <location>
        <position position="165"/>
    </location>
    <ligand>
        <name>ATP</name>
        <dbReference type="ChEBI" id="CHEBI:30616"/>
    </ligand>
</feature>
<sequence>MIGNPVQLRWHRARQHAAFLEGLRLLNHAPELTMEVLLALHTILLPPSHPDRGRFRDGPIKVRFNGVARWEPPSATDAHALTEQTIGWINAAVSEGLRPETARTSAARALFEITDIHPFSDGNGRVARSIASWLLIRGGYALLMDPGVYCHDRRDGYYRALDSNNLDPGVWRGFFDELVGYCFRRVEAT</sequence>
<evidence type="ECO:0000259" key="3">
    <source>
        <dbReference type="PROSITE" id="PS51459"/>
    </source>
</evidence>
<dbReference type="Gene3D" id="1.10.3290.10">
    <property type="entry name" value="Fido-like domain"/>
    <property type="match status" value="1"/>
</dbReference>
<keyword evidence="5" id="KW-1185">Reference proteome</keyword>
<dbReference type="SUPFAM" id="SSF140931">
    <property type="entry name" value="Fic-like"/>
    <property type="match status" value="1"/>
</dbReference>
<feature type="binding site" evidence="2">
    <location>
        <begin position="121"/>
        <end position="128"/>
    </location>
    <ligand>
        <name>ATP</name>
        <dbReference type="ChEBI" id="CHEBI:30616"/>
    </ligand>
</feature>
<comment type="caution">
    <text evidence="4">The sequence shown here is derived from an EMBL/GenBank/DDBJ whole genome shotgun (WGS) entry which is preliminary data.</text>
</comment>
<feature type="binding site" evidence="2">
    <location>
        <begin position="157"/>
        <end position="158"/>
    </location>
    <ligand>
        <name>ATP</name>
        <dbReference type="ChEBI" id="CHEBI:30616"/>
    </ligand>
</feature>
<dbReference type="Pfam" id="PF02661">
    <property type="entry name" value="Fic"/>
    <property type="match status" value="1"/>
</dbReference>
<dbReference type="Proteomes" id="UP000612893">
    <property type="component" value="Unassembled WGS sequence"/>
</dbReference>
<keyword evidence="2" id="KW-0547">Nucleotide-binding</keyword>
<dbReference type="EMBL" id="JAEKNR010000243">
    <property type="protein sequence ID" value="MBJ7601424.1"/>
    <property type="molecule type" value="Genomic_DNA"/>
</dbReference>
<reference evidence="4" key="1">
    <citation type="submission" date="2020-10" db="EMBL/GenBank/DDBJ databases">
        <title>Ca. Dormibacterota MAGs.</title>
        <authorList>
            <person name="Montgomery K."/>
        </authorList>
    </citation>
    <scope>NUCLEOTIDE SEQUENCE [LARGE SCALE GENOMIC DNA]</scope>
    <source>
        <strain evidence="4">SC8812_S17_10</strain>
    </source>
</reference>
<dbReference type="RefSeq" id="WP_338205654.1">
    <property type="nucleotide sequence ID" value="NZ_JAEKNR010000243.1"/>
</dbReference>
<evidence type="ECO:0000256" key="1">
    <source>
        <dbReference type="PIRSR" id="PIRSR640198-1"/>
    </source>
</evidence>
<dbReference type="PANTHER" id="PTHR13504">
    <property type="entry name" value="FIDO DOMAIN-CONTAINING PROTEIN DDB_G0283145"/>
    <property type="match status" value="1"/>
</dbReference>
<feature type="active site" evidence="1">
    <location>
        <position position="117"/>
    </location>
</feature>
<feature type="domain" description="Fido" evidence="3">
    <location>
        <begin position="32"/>
        <end position="184"/>
    </location>
</feature>
<keyword evidence="2" id="KW-0067">ATP-binding</keyword>